<proteinExistence type="inferred from homology"/>
<feature type="chain" id="PRO_5045048101" evidence="10">
    <location>
        <begin position="18"/>
        <end position="1148"/>
    </location>
</feature>
<dbReference type="RefSeq" id="WP_202102636.1">
    <property type="nucleotide sequence ID" value="NZ_JAERTY010000004.1"/>
</dbReference>
<comment type="caution">
    <text evidence="13">The sequence shown here is derived from an EMBL/GenBank/DDBJ whole genome shotgun (WGS) entry which is preliminary data.</text>
</comment>
<protein>
    <submittedName>
        <fullName evidence="13">SusC/RagA family TonB-linked outer membrane protein</fullName>
    </submittedName>
</protein>
<comment type="similarity">
    <text evidence="8 9">Belongs to the TonB-dependent receptor family.</text>
</comment>
<dbReference type="SUPFAM" id="SSF49464">
    <property type="entry name" value="Carboxypeptidase regulatory domain-like"/>
    <property type="match status" value="1"/>
</dbReference>
<evidence type="ECO:0000313" key="14">
    <source>
        <dbReference type="Proteomes" id="UP000625283"/>
    </source>
</evidence>
<keyword evidence="6 8" id="KW-0472">Membrane</keyword>
<dbReference type="InterPro" id="IPR023996">
    <property type="entry name" value="TonB-dep_OMP_SusC/RagA"/>
</dbReference>
<dbReference type="InterPro" id="IPR013783">
    <property type="entry name" value="Ig-like_fold"/>
</dbReference>
<organism evidence="13 14">
    <name type="scientific">Sphingobacterium faecale</name>
    <dbReference type="NCBI Taxonomy" id="2803775"/>
    <lineage>
        <taxon>Bacteria</taxon>
        <taxon>Pseudomonadati</taxon>
        <taxon>Bacteroidota</taxon>
        <taxon>Sphingobacteriia</taxon>
        <taxon>Sphingobacteriales</taxon>
        <taxon>Sphingobacteriaceae</taxon>
        <taxon>Sphingobacterium</taxon>
    </lineage>
</organism>
<evidence type="ECO:0000256" key="1">
    <source>
        <dbReference type="ARBA" id="ARBA00004571"/>
    </source>
</evidence>
<evidence type="ECO:0000256" key="2">
    <source>
        <dbReference type="ARBA" id="ARBA00022448"/>
    </source>
</evidence>
<gene>
    <name evidence="13" type="ORF">JKG61_08990</name>
</gene>
<dbReference type="PROSITE" id="PS52016">
    <property type="entry name" value="TONB_DEPENDENT_REC_3"/>
    <property type="match status" value="1"/>
</dbReference>
<feature type="domain" description="TonB-dependent receptor-like beta-barrel" evidence="11">
    <location>
        <begin position="512"/>
        <end position="1025"/>
    </location>
</feature>
<feature type="signal peptide" evidence="10">
    <location>
        <begin position="1"/>
        <end position="17"/>
    </location>
</feature>
<dbReference type="InterPro" id="IPR008969">
    <property type="entry name" value="CarboxyPept-like_regulatory"/>
</dbReference>
<dbReference type="Proteomes" id="UP000625283">
    <property type="component" value="Unassembled WGS sequence"/>
</dbReference>
<dbReference type="InterPro" id="IPR039426">
    <property type="entry name" value="TonB-dep_rcpt-like"/>
</dbReference>
<dbReference type="Gene3D" id="2.40.170.20">
    <property type="entry name" value="TonB-dependent receptor, beta-barrel domain"/>
    <property type="match status" value="1"/>
</dbReference>
<evidence type="ECO:0000259" key="11">
    <source>
        <dbReference type="Pfam" id="PF00593"/>
    </source>
</evidence>
<dbReference type="InterPro" id="IPR036942">
    <property type="entry name" value="Beta-barrel_TonB_sf"/>
</dbReference>
<evidence type="ECO:0000256" key="10">
    <source>
        <dbReference type="SAM" id="SignalP"/>
    </source>
</evidence>
<keyword evidence="7 8" id="KW-0998">Cell outer membrane</keyword>
<evidence type="ECO:0000256" key="8">
    <source>
        <dbReference type="PROSITE-ProRule" id="PRU01360"/>
    </source>
</evidence>
<evidence type="ECO:0000256" key="7">
    <source>
        <dbReference type="ARBA" id="ARBA00023237"/>
    </source>
</evidence>
<evidence type="ECO:0000256" key="5">
    <source>
        <dbReference type="ARBA" id="ARBA00023077"/>
    </source>
</evidence>
<dbReference type="Pfam" id="PF07715">
    <property type="entry name" value="Plug"/>
    <property type="match status" value="1"/>
</dbReference>
<evidence type="ECO:0000256" key="6">
    <source>
        <dbReference type="ARBA" id="ARBA00023136"/>
    </source>
</evidence>
<comment type="subcellular location">
    <subcellularLocation>
        <location evidence="1 8">Cell outer membrane</location>
        <topology evidence="1 8">Multi-pass membrane protein</topology>
    </subcellularLocation>
</comment>
<dbReference type="SUPFAM" id="SSF56935">
    <property type="entry name" value="Porins"/>
    <property type="match status" value="1"/>
</dbReference>
<dbReference type="InterPro" id="IPR037066">
    <property type="entry name" value="Plug_dom_sf"/>
</dbReference>
<evidence type="ECO:0000256" key="3">
    <source>
        <dbReference type="ARBA" id="ARBA00022452"/>
    </source>
</evidence>
<dbReference type="InterPro" id="IPR000531">
    <property type="entry name" value="Beta-barrel_TonB"/>
</dbReference>
<dbReference type="InterPro" id="IPR023997">
    <property type="entry name" value="TonB-dep_OMP_SusC/RagA_CS"/>
</dbReference>
<dbReference type="Pfam" id="PF13620">
    <property type="entry name" value="CarboxypepD_reg"/>
    <property type="match status" value="1"/>
</dbReference>
<dbReference type="InterPro" id="IPR012910">
    <property type="entry name" value="Plug_dom"/>
</dbReference>
<sequence length="1148" mass="128755">MKLSVFLLFIGLSYATANSLAQEVTISKSKLTFKDVFKEIKKQTGYNFLWGAKNVQSSAEILVDVHNLQLGQALTTILKDLPLQYEIVDKTILIKEDRQKRIANNSKNKVISSQASTGYVVEQQTIEVSGTVIDSLKKPISGVSIQLLNAQAKRIDLTRTDATGKFLFKNVPPGASLLITSLGYKEFRAVAKANMGILKLESVSQEIDEIVVTGIFERPAGTYTGAVNTLTAEDIKRVGNQNVLDVLSVLDPGIQMLQDLSNGSDPNKMANMRLRGASSIPTTEDISGLVRSNIRANKDMYNAYDKKVDDIANMYSNNPNLPLFVLDGFEVPLQRINDLDITEVNSITILKDASATAIYGSRGANGVIVVERIKPKEGTMLFGYKTDFTFSYPDLHDYRLLNAREKLEVEKLAGVYTSSNTDNQTGLDMLYNARLKEVLRGRDTYWPSLPLRNSLSQKHRVTMDGGSGVVNYGVDFSYNRNNGAMKGSSRTSYNGGINLSYRGEKIQIQNQLNVQFTDAVNSPWGSFSQYTRMNPYFSPYDENGNIIPQLQGKIVSHQSAIYNNVYNPVFNTSLNGKDFRNTRNLINNTALTYKFKPNLTLRGRLSLTNQSDNSEIFLPAEHTTFKQLGTDLFKRGAYTAGYGKLFSYDANLDLNYNLTIDKHQLFTTLSARANENSNENVMVQVEGLPSALTDFIFYGRKYVNDRPGGSESTIRTVGFLGNANYAYDNRYLLDFSYRLDGSSSVGADRLFAPFWSVGTGWNLHSESFLSGLRQRGAINQLRIRSSIGVTGAQQFDSYMAYRTYNYNLDESYLSNIGANLLNIGNDNLTWQSTRKFNLGLDISTLQNRLHINADYYNDFTDKFIADFSLPLSTGFSTYKGNLGAIKSKGYEVRASYQIIQPLTSKDFGLTLMANLGNNRTIVDKISDEMKAQNEKLQNMTNEQTPFTRYEEGSSIDAIWVVPSLGIDPTTGQELFLKKDGSATYIWDANDMVSAGVSTPKYRGTFGFNITYYGFQLNAYFSYRQGGQLFNQTLLDKIENVNLVDNADRRVLTDRWKQVGDLAYFKRMEVDGSRTNASSRFVQNDNSLDMTSASLLYRFDDAKVKRFGLRNFNVGFYMNDVFRLSSIKVERGLDYPFARNFSLSLQTSF</sequence>
<keyword evidence="4 8" id="KW-0812">Transmembrane</keyword>
<evidence type="ECO:0000313" key="13">
    <source>
        <dbReference type="EMBL" id="MBL1408881.1"/>
    </source>
</evidence>
<keyword evidence="10" id="KW-0732">Signal</keyword>
<dbReference type="Pfam" id="PF00593">
    <property type="entry name" value="TonB_dep_Rec_b-barrel"/>
    <property type="match status" value="1"/>
</dbReference>
<dbReference type="EMBL" id="JAERTY010000004">
    <property type="protein sequence ID" value="MBL1408881.1"/>
    <property type="molecule type" value="Genomic_DNA"/>
</dbReference>
<dbReference type="Gene3D" id="2.170.130.10">
    <property type="entry name" value="TonB-dependent receptor, plug domain"/>
    <property type="match status" value="1"/>
</dbReference>
<reference evidence="13 14" key="1">
    <citation type="submission" date="2021-01" db="EMBL/GenBank/DDBJ databases">
        <title>C459-1 draft genome sequence.</title>
        <authorList>
            <person name="Zhang X.-F."/>
        </authorList>
    </citation>
    <scope>NUCLEOTIDE SEQUENCE [LARGE SCALE GENOMIC DNA]</scope>
    <source>
        <strain evidence="14">C459-1</strain>
    </source>
</reference>
<dbReference type="NCBIfam" id="TIGR04057">
    <property type="entry name" value="SusC_RagA_signa"/>
    <property type="match status" value="1"/>
</dbReference>
<keyword evidence="3 8" id="KW-1134">Transmembrane beta strand</keyword>
<feature type="domain" description="TonB-dependent receptor plug" evidence="12">
    <location>
        <begin position="223"/>
        <end position="367"/>
    </location>
</feature>
<dbReference type="Gene3D" id="2.60.40.10">
    <property type="entry name" value="Immunoglobulins"/>
    <property type="match status" value="1"/>
</dbReference>
<keyword evidence="5 9" id="KW-0798">TonB box</keyword>
<dbReference type="NCBIfam" id="TIGR04056">
    <property type="entry name" value="OMP_RagA_SusC"/>
    <property type="match status" value="1"/>
</dbReference>
<evidence type="ECO:0000259" key="12">
    <source>
        <dbReference type="Pfam" id="PF07715"/>
    </source>
</evidence>
<evidence type="ECO:0000256" key="4">
    <source>
        <dbReference type="ARBA" id="ARBA00022692"/>
    </source>
</evidence>
<keyword evidence="2 8" id="KW-0813">Transport</keyword>
<keyword evidence="14" id="KW-1185">Reference proteome</keyword>
<accession>A0ABS1R4X1</accession>
<name>A0ABS1R4X1_9SPHI</name>
<evidence type="ECO:0000256" key="9">
    <source>
        <dbReference type="RuleBase" id="RU003357"/>
    </source>
</evidence>